<dbReference type="PRINTS" id="PR00111">
    <property type="entry name" value="ABHYDROLASE"/>
</dbReference>
<keyword evidence="2" id="KW-0614">Plasmid</keyword>
<reference evidence="2 3" key="1">
    <citation type="submission" date="2020-06" db="EMBL/GenBank/DDBJ databases">
        <title>Acidovorax antarctica sp. nov., isolated from Corinth ice sheet soil, Antarctic Fields Peninsula.</title>
        <authorList>
            <person name="Xu Q."/>
            <person name="Peng F."/>
        </authorList>
    </citation>
    <scope>NUCLEOTIDE SEQUENCE [LARGE SCALE GENOMIC DNA]</scope>
    <source>
        <strain evidence="2 3">16-35-5</strain>
        <plasmid evidence="2 3">unnamed1</plasmid>
    </source>
</reference>
<evidence type="ECO:0000259" key="1">
    <source>
        <dbReference type="Pfam" id="PF00561"/>
    </source>
</evidence>
<dbReference type="Proteomes" id="UP000509579">
    <property type="component" value="Plasmid unnamed1"/>
</dbReference>
<organism evidence="2 3">
    <name type="scientific">Comamonas antarctica</name>
    <dbReference type="NCBI Taxonomy" id="2743470"/>
    <lineage>
        <taxon>Bacteria</taxon>
        <taxon>Pseudomonadati</taxon>
        <taxon>Pseudomonadota</taxon>
        <taxon>Betaproteobacteria</taxon>
        <taxon>Burkholderiales</taxon>
        <taxon>Comamonadaceae</taxon>
        <taxon>Comamonas</taxon>
    </lineage>
</organism>
<keyword evidence="2" id="KW-0378">Hydrolase</keyword>
<evidence type="ECO:0000313" key="3">
    <source>
        <dbReference type="Proteomes" id="UP000509579"/>
    </source>
</evidence>
<keyword evidence="3" id="KW-1185">Reference proteome</keyword>
<dbReference type="Gene3D" id="3.40.50.1820">
    <property type="entry name" value="alpha/beta hydrolase"/>
    <property type="match status" value="1"/>
</dbReference>
<accession>A0A6N1X7L6</accession>
<dbReference type="SUPFAM" id="SSF53474">
    <property type="entry name" value="alpha/beta-Hydrolases"/>
    <property type="match status" value="1"/>
</dbReference>
<proteinExistence type="predicted"/>
<evidence type="ECO:0000313" key="2">
    <source>
        <dbReference type="EMBL" id="QKV55371.1"/>
    </source>
</evidence>
<protein>
    <submittedName>
        <fullName evidence="2">Alpha/beta fold hydrolase</fullName>
    </submittedName>
</protein>
<dbReference type="KEGG" id="aant:HUK68_20835"/>
<feature type="domain" description="AB hydrolase-1" evidence="1">
    <location>
        <begin position="35"/>
        <end position="167"/>
    </location>
</feature>
<dbReference type="InterPro" id="IPR029058">
    <property type="entry name" value="AB_hydrolase_fold"/>
</dbReference>
<dbReference type="Pfam" id="PF00561">
    <property type="entry name" value="Abhydrolase_1"/>
    <property type="match status" value="1"/>
</dbReference>
<dbReference type="GO" id="GO:0016787">
    <property type="term" value="F:hydrolase activity"/>
    <property type="evidence" value="ECO:0007669"/>
    <property type="project" value="UniProtKB-KW"/>
</dbReference>
<name>A0A6N1X7L6_9BURK</name>
<dbReference type="AlphaFoldDB" id="A0A6N1X7L6"/>
<dbReference type="RefSeq" id="WP_175506160.1">
    <property type="nucleotide sequence ID" value="NZ_CP054841.1"/>
</dbReference>
<dbReference type="EMBL" id="CP054841">
    <property type="protein sequence ID" value="QKV55371.1"/>
    <property type="molecule type" value="Genomic_DNA"/>
</dbReference>
<gene>
    <name evidence="2" type="ORF">HUK68_20835</name>
</gene>
<dbReference type="InterPro" id="IPR000073">
    <property type="entry name" value="AB_hydrolase_1"/>
</dbReference>
<geneLocation type="plasmid" evidence="2 3">
    <name>unnamed1</name>
</geneLocation>
<sequence>MSASGDLAVQEIRVSTDAGPLHAQRWAPAGRDALPPIVLLHDSLGCTELWRGFPAELARATGHPVISYDRLGFGRSAPHPGVLAADFVGTEAQGSFAAVLEASAVDRFLLLGHSVGGGMALSIAAAYPERCVAVVTESAQSFVEALTLDGIRAARDSFAAPGQIERLEKYHPGKARWVLGAWVDTWLSPQFRGWSLDTVLPRVRCPVLAFQGANDEFGSARQPERIAALAAGPVGVQTLPCGHVPHRECAAQVLERVQSFVAQCRADS</sequence>
<dbReference type="PANTHER" id="PTHR43689">
    <property type="entry name" value="HYDROLASE"/>
    <property type="match status" value="1"/>
</dbReference>
<dbReference type="PANTHER" id="PTHR43689:SF8">
    <property type="entry name" value="ALPHA_BETA-HYDROLASES SUPERFAMILY PROTEIN"/>
    <property type="match status" value="1"/>
</dbReference>